<keyword evidence="4 9" id="KW-1133">Transmembrane helix</keyword>
<dbReference type="Proteomes" id="UP001055057">
    <property type="component" value="Unassembled WGS sequence"/>
</dbReference>
<keyword evidence="12" id="KW-1185">Reference proteome</keyword>
<sequence length="251" mass="27356">MGREVARPARPDRDTMAENNEFIREVNEDYRRDKVAEIWRRYSGVFIALAILVVGGVGGWRYWQSAQRAAAETASERFDTANRLARDGKSAEADKAYEAIEAQGPAGYRLLAQFRSAAETAKRDPAAGAAEFEKLSGDTALGDGLRDLARLRAALLRLDLPEPAPALASLQSLAAGTPFRHTAREMLGLNALKAGQYEEAGRWFDQLNADPETPQNLRQRIEVYVALVAGGPVTVTEAKAEPAAPPPPITR</sequence>
<accession>A0ABQ4U429</accession>
<evidence type="ECO:0000256" key="6">
    <source>
        <dbReference type="ARBA" id="ARBA00023186"/>
    </source>
</evidence>
<evidence type="ECO:0000313" key="12">
    <source>
        <dbReference type="Proteomes" id="UP001055057"/>
    </source>
</evidence>
<keyword evidence="3 9" id="KW-0812">Transmembrane</keyword>
<keyword evidence="5 9" id="KW-0472">Membrane</keyword>
<evidence type="ECO:0000259" key="10">
    <source>
        <dbReference type="Pfam" id="PF09976"/>
    </source>
</evidence>
<feature type="transmembrane region" description="Helical" evidence="9">
    <location>
        <begin position="42"/>
        <end position="63"/>
    </location>
</feature>
<evidence type="ECO:0000256" key="8">
    <source>
        <dbReference type="ARBA" id="ARBA00024235"/>
    </source>
</evidence>
<name>A0ABQ4U429_9HYPH</name>
<feature type="domain" description="Ancillary SecYEG translocon subunit/Cell division coordinator CpoB TPR" evidence="10">
    <location>
        <begin position="39"/>
        <end position="202"/>
    </location>
</feature>
<proteinExistence type="inferred from homology"/>
<dbReference type="Gene3D" id="1.25.40.10">
    <property type="entry name" value="Tetratricopeptide repeat domain"/>
    <property type="match status" value="1"/>
</dbReference>
<evidence type="ECO:0000256" key="4">
    <source>
        <dbReference type="ARBA" id="ARBA00022989"/>
    </source>
</evidence>
<dbReference type="Pfam" id="PF09976">
    <property type="entry name" value="TPR_21"/>
    <property type="match status" value="1"/>
</dbReference>
<dbReference type="InterPro" id="IPR011990">
    <property type="entry name" value="TPR-like_helical_dom_sf"/>
</dbReference>
<dbReference type="PANTHER" id="PTHR38035:SF1">
    <property type="entry name" value="ANCILLARY SECYEG TRANSLOCON SUBUNIT"/>
    <property type="match status" value="1"/>
</dbReference>
<evidence type="ECO:0000256" key="7">
    <source>
        <dbReference type="ARBA" id="ARBA00024197"/>
    </source>
</evidence>
<comment type="similarity">
    <text evidence="7">Belongs to the YfgM family.</text>
</comment>
<evidence type="ECO:0000256" key="9">
    <source>
        <dbReference type="SAM" id="Phobius"/>
    </source>
</evidence>
<gene>
    <name evidence="11" type="ORF">MPOCJGCO_4336</name>
</gene>
<dbReference type="InterPro" id="IPR026039">
    <property type="entry name" value="YfgM"/>
</dbReference>
<dbReference type="PANTHER" id="PTHR38035">
    <property type="entry name" value="UPF0070 PROTEIN YFGM"/>
    <property type="match status" value="1"/>
</dbReference>
<keyword evidence="6" id="KW-0143">Chaperone</keyword>
<reference evidence="11" key="2">
    <citation type="submission" date="2021-08" db="EMBL/GenBank/DDBJ databases">
        <authorList>
            <person name="Tani A."/>
            <person name="Ola A."/>
            <person name="Ogura Y."/>
            <person name="Katsura K."/>
            <person name="Hayashi T."/>
        </authorList>
    </citation>
    <scope>NUCLEOTIDE SEQUENCE</scope>
    <source>
        <strain evidence="11">DSM 23632</strain>
    </source>
</reference>
<keyword evidence="2" id="KW-1003">Cell membrane</keyword>
<reference evidence="11" key="1">
    <citation type="journal article" date="2021" name="Front. Microbiol.">
        <title>Comprehensive Comparative Genomics and Phenotyping of Methylobacterium Species.</title>
        <authorList>
            <person name="Alessa O."/>
            <person name="Ogura Y."/>
            <person name="Fujitani Y."/>
            <person name="Takami H."/>
            <person name="Hayashi T."/>
            <person name="Sahin N."/>
            <person name="Tani A."/>
        </authorList>
    </citation>
    <scope>NUCLEOTIDE SEQUENCE</scope>
    <source>
        <strain evidence="11">DSM 23632</strain>
    </source>
</reference>
<comment type="subcellular location">
    <subcellularLocation>
        <location evidence="1">Cell membrane</location>
        <topology evidence="1">Single-pass type II membrane protein</topology>
    </subcellularLocation>
</comment>
<evidence type="ECO:0000256" key="5">
    <source>
        <dbReference type="ARBA" id="ARBA00023136"/>
    </source>
</evidence>
<dbReference type="EMBL" id="BPRB01000289">
    <property type="protein sequence ID" value="GJE62206.1"/>
    <property type="molecule type" value="Genomic_DNA"/>
</dbReference>
<comment type="caution">
    <text evidence="11">The sequence shown here is derived from an EMBL/GenBank/DDBJ whole genome shotgun (WGS) entry which is preliminary data.</text>
</comment>
<evidence type="ECO:0000256" key="2">
    <source>
        <dbReference type="ARBA" id="ARBA00022475"/>
    </source>
</evidence>
<organism evidence="11 12">
    <name type="scientific">Methylobacterium trifolii</name>
    <dbReference type="NCBI Taxonomy" id="1003092"/>
    <lineage>
        <taxon>Bacteria</taxon>
        <taxon>Pseudomonadati</taxon>
        <taxon>Pseudomonadota</taxon>
        <taxon>Alphaproteobacteria</taxon>
        <taxon>Hyphomicrobiales</taxon>
        <taxon>Methylobacteriaceae</taxon>
        <taxon>Methylobacterium</taxon>
    </lineage>
</organism>
<protein>
    <recommendedName>
        <fullName evidence="8">Ancillary SecYEG translocon subunit</fullName>
    </recommendedName>
</protein>
<dbReference type="InterPro" id="IPR018704">
    <property type="entry name" value="SecYEG/CpoB_TPR"/>
</dbReference>
<evidence type="ECO:0000256" key="1">
    <source>
        <dbReference type="ARBA" id="ARBA00004401"/>
    </source>
</evidence>
<evidence type="ECO:0000313" key="11">
    <source>
        <dbReference type="EMBL" id="GJE62206.1"/>
    </source>
</evidence>
<evidence type="ECO:0000256" key="3">
    <source>
        <dbReference type="ARBA" id="ARBA00022692"/>
    </source>
</evidence>